<name>A0AAN8P185_9PEZI</name>
<dbReference type="Proteomes" id="UP001313282">
    <property type="component" value="Unassembled WGS sequence"/>
</dbReference>
<sequence length="327" mass="37283">MIEAEETYSHLPGIQPLPKQSPQSPPQSPPPTTTTTTNPQYLPTELQLLILEASDWKLHPTLAQVCRFWRDFIKSSEKVRLNRYFPVEATTHGFDSSPGEQEFPRPRPWVHRALGYLRQFVVDSRGGGVEDGGEGGGTGGTGGGVSFRACKIELLERSYWVSDGRPKCRLWPDMKWGFFKDDPVTIFPDVPFDPSFLNLAEREIVVSFNCCKPCERSESKKNQIVPLGPVAKVESYLKFVTEEVNYEMVGCSERRKRMGKRVWGWDAEFDGGDEGGYEDDDDDGRVVVVEFWMARDPILVFTPRGFDTDTLRLWFEAKVRRCEVAWM</sequence>
<evidence type="ECO:0000313" key="3">
    <source>
        <dbReference type="Proteomes" id="UP001313282"/>
    </source>
</evidence>
<protein>
    <recommendedName>
        <fullName evidence="4">F-box domain-containing protein</fullName>
    </recommendedName>
</protein>
<organism evidence="2 3">
    <name type="scientific">Orbilia javanica</name>
    <dbReference type="NCBI Taxonomy" id="47235"/>
    <lineage>
        <taxon>Eukaryota</taxon>
        <taxon>Fungi</taxon>
        <taxon>Dikarya</taxon>
        <taxon>Ascomycota</taxon>
        <taxon>Pezizomycotina</taxon>
        <taxon>Orbiliomycetes</taxon>
        <taxon>Orbiliales</taxon>
        <taxon>Orbiliaceae</taxon>
        <taxon>Orbilia</taxon>
    </lineage>
</organism>
<feature type="region of interest" description="Disordered" evidence="1">
    <location>
        <begin position="1"/>
        <end position="39"/>
    </location>
</feature>
<feature type="compositionally biased region" description="Pro residues" evidence="1">
    <location>
        <begin position="23"/>
        <end position="32"/>
    </location>
</feature>
<accession>A0AAN8P185</accession>
<comment type="caution">
    <text evidence="2">The sequence shown here is derived from an EMBL/GenBank/DDBJ whole genome shotgun (WGS) entry which is preliminary data.</text>
</comment>
<dbReference type="SUPFAM" id="SSF81383">
    <property type="entry name" value="F-box domain"/>
    <property type="match status" value="1"/>
</dbReference>
<gene>
    <name evidence="2" type="ORF">TWF718_000499</name>
</gene>
<dbReference type="InterPro" id="IPR036047">
    <property type="entry name" value="F-box-like_dom_sf"/>
</dbReference>
<reference evidence="2 3" key="1">
    <citation type="submission" date="2019-10" db="EMBL/GenBank/DDBJ databases">
        <authorList>
            <person name="Palmer J.M."/>
        </authorList>
    </citation>
    <scope>NUCLEOTIDE SEQUENCE [LARGE SCALE GENOMIC DNA]</scope>
    <source>
        <strain evidence="2 3">TWF718</strain>
    </source>
</reference>
<proteinExistence type="predicted"/>
<dbReference type="EMBL" id="JAVHNR010000001">
    <property type="protein sequence ID" value="KAK6356125.1"/>
    <property type="molecule type" value="Genomic_DNA"/>
</dbReference>
<evidence type="ECO:0008006" key="4">
    <source>
        <dbReference type="Google" id="ProtNLM"/>
    </source>
</evidence>
<evidence type="ECO:0000256" key="1">
    <source>
        <dbReference type="SAM" id="MobiDB-lite"/>
    </source>
</evidence>
<keyword evidence="3" id="KW-1185">Reference proteome</keyword>
<dbReference type="AlphaFoldDB" id="A0AAN8P185"/>
<evidence type="ECO:0000313" key="2">
    <source>
        <dbReference type="EMBL" id="KAK6356125.1"/>
    </source>
</evidence>